<protein>
    <recommendedName>
        <fullName evidence="4">Serpin domain-containing protein</fullName>
    </recommendedName>
</protein>
<dbReference type="InterPro" id="IPR042178">
    <property type="entry name" value="Serpin_sf_1"/>
</dbReference>
<sequence>MEFCTQIAAQLILDEMKKNESSAKNVVMSPLSINLMLNMVASGAEGNTLEQFLKFQGSQGIEDLNQKSSVMMSLLRSSSGSKASTPSHVPTIHQKKQKSRKQSIRQNVDLMREGDKVREDVNLRVEKEKRGLIKQLLSKSVNLAPPLSLANAIYFKESWEDPFMVSKTQDKEFHILNRETIQVPFMNSHNVSHDYASLDDFKVLKLPYESVVGECGKQIQLSMYLLLPHDPYGLQDMVEKFNLDRKLLAPESLNDHLRKVKLSRVFIPKMKFSYNVDAKELVKKKGLTLAFNEVDADFSKMVYSQSPGSNVFIQTMLQKCCIEVNEDGTEAAAATFFCPRSKPPRKKPPQIVTFVADHPFMFMIVEEFSNLVVFTGAVLDPLN</sequence>
<dbReference type="InterPro" id="IPR036186">
    <property type="entry name" value="Serpin_sf"/>
</dbReference>
<dbReference type="InterPro" id="IPR042185">
    <property type="entry name" value="Serpin_sf_2"/>
</dbReference>
<accession>A0A803NSQ3</accession>
<evidence type="ECO:0000256" key="1">
    <source>
        <dbReference type="ARBA" id="ARBA00009500"/>
    </source>
</evidence>
<dbReference type="InterPro" id="IPR000215">
    <property type="entry name" value="Serpin_fam"/>
</dbReference>
<dbReference type="Gramene" id="evm.model.02.1215">
    <property type="protein sequence ID" value="cds.evm.model.02.1215"/>
    <property type="gene ID" value="evm.TU.02.1215"/>
</dbReference>
<dbReference type="AlphaFoldDB" id="A0A803NSQ3"/>
<evidence type="ECO:0000313" key="6">
    <source>
        <dbReference type="Proteomes" id="UP000596661"/>
    </source>
</evidence>
<dbReference type="SUPFAM" id="SSF56574">
    <property type="entry name" value="Serpins"/>
    <property type="match status" value="1"/>
</dbReference>
<evidence type="ECO:0000313" key="5">
    <source>
        <dbReference type="EnsemblPlants" id="cds.evm.model.02.1215"/>
    </source>
</evidence>
<dbReference type="PANTHER" id="PTHR11461">
    <property type="entry name" value="SERINE PROTEASE INHIBITOR, SERPIN"/>
    <property type="match status" value="1"/>
</dbReference>
<comment type="similarity">
    <text evidence="1 2">Belongs to the serpin family.</text>
</comment>
<dbReference type="Gene3D" id="2.30.39.10">
    <property type="entry name" value="Alpha-1-antitrypsin, domain 1"/>
    <property type="match status" value="1"/>
</dbReference>
<dbReference type="OrthoDB" id="1193913at2759"/>
<dbReference type="Proteomes" id="UP000596661">
    <property type="component" value="Chromosome 2"/>
</dbReference>
<dbReference type="Pfam" id="PF00079">
    <property type="entry name" value="Serpin"/>
    <property type="match status" value="1"/>
</dbReference>
<organism evidence="5 6">
    <name type="scientific">Cannabis sativa</name>
    <name type="common">Hemp</name>
    <name type="synonym">Marijuana</name>
    <dbReference type="NCBI Taxonomy" id="3483"/>
    <lineage>
        <taxon>Eukaryota</taxon>
        <taxon>Viridiplantae</taxon>
        <taxon>Streptophyta</taxon>
        <taxon>Embryophyta</taxon>
        <taxon>Tracheophyta</taxon>
        <taxon>Spermatophyta</taxon>
        <taxon>Magnoliopsida</taxon>
        <taxon>eudicotyledons</taxon>
        <taxon>Gunneridae</taxon>
        <taxon>Pentapetalae</taxon>
        <taxon>rosids</taxon>
        <taxon>fabids</taxon>
        <taxon>Rosales</taxon>
        <taxon>Cannabaceae</taxon>
        <taxon>Cannabis</taxon>
    </lineage>
</organism>
<feature type="domain" description="Serpin" evidence="4">
    <location>
        <begin position="10"/>
        <end position="381"/>
    </location>
</feature>
<dbReference type="InterPro" id="IPR023796">
    <property type="entry name" value="Serpin_dom"/>
</dbReference>
<dbReference type="InterPro" id="IPR023795">
    <property type="entry name" value="Serpin_CS"/>
</dbReference>
<keyword evidence="6" id="KW-1185">Reference proteome</keyword>
<feature type="region of interest" description="Disordered" evidence="3">
    <location>
        <begin position="77"/>
        <end position="105"/>
    </location>
</feature>
<evidence type="ECO:0000256" key="2">
    <source>
        <dbReference type="RuleBase" id="RU000411"/>
    </source>
</evidence>
<dbReference type="PROSITE" id="PS00284">
    <property type="entry name" value="SERPIN"/>
    <property type="match status" value="1"/>
</dbReference>
<dbReference type="GO" id="GO:0004867">
    <property type="term" value="F:serine-type endopeptidase inhibitor activity"/>
    <property type="evidence" value="ECO:0007669"/>
    <property type="project" value="InterPro"/>
</dbReference>
<reference evidence="5" key="2">
    <citation type="submission" date="2021-03" db="UniProtKB">
        <authorList>
            <consortium name="EnsemblPlants"/>
        </authorList>
    </citation>
    <scope>IDENTIFICATION</scope>
</reference>
<feature type="compositionally biased region" description="Basic residues" evidence="3">
    <location>
        <begin position="93"/>
        <end position="103"/>
    </location>
</feature>
<dbReference type="EMBL" id="UZAU01000164">
    <property type="status" value="NOT_ANNOTATED_CDS"/>
    <property type="molecule type" value="Genomic_DNA"/>
</dbReference>
<dbReference type="Gene3D" id="3.30.497.10">
    <property type="entry name" value="Antithrombin, subunit I, domain 2"/>
    <property type="match status" value="1"/>
</dbReference>
<name>A0A803NSQ3_CANSA</name>
<evidence type="ECO:0000256" key="3">
    <source>
        <dbReference type="SAM" id="MobiDB-lite"/>
    </source>
</evidence>
<dbReference type="PANTHER" id="PTHR11461:SF340">
    <property type="entry name" value="SERPIN DOMAIN-CONTAINING PROTEIN"/>
    <property type="match status" value="1"/>
</dbReference>
<dbReference type="SMART" id="SM00093">
    <property type="entry name" value="SERPIN"/>
    <property type="match status" value="1"/>
</dbReference>
<evidence type="ECO:0000259" key="4">
    <source>
        <dbReference type="SMART" id="SM00093"/>
    </source>
</evidence>
<proteinExistence type="inferred from homology"/>
<reference evidence="5" key="1">
    <citation type="submission" date="2018-11" db="EMBL/GenBank/DDBJ databases">
        <authorList>
            <person name="Grassa J C."/>
        </authorList>
    </citation>
    <scope>NUCLEOTIDE SEQUENCE [LARGE SCALE GENOMIC DNA]</scope>
</reference>
<dbReference type="EnsemblPlants" id="evm.model.02.1215">
    <property type="protein sequence ID" value="cds.evm.model.02.1215"/>
    <property type="gene ID" value="evm.TU.02.1215"/>
</dbReference>
<dbReference type="GO" id="GO:0005615">
    <property type="term" value="C:extracellular space"/>
    <property type="evidence" value="ECO:0007669"/>
    <property type="project" value="InterPro"/>
</dbReference>
<dbReference type="OMA" id="KPTDAYQ"/>